<accession>A0A182VG11</accession>
<evidence type="ECO:0000313" key="16">
    <source>
        <dbReference type="EnsemblMetazoa" id="AMEM014360-PA"/>
    </source>
</evidence>
<dbReference type="Gene3D" id="3.40.50.11850">
    <property type="entry name" value="Diphthamide synthesis DPH1/DPH2 domain 2"/>
    <property type="match status" value="1"/>
</dbReference>
<dbReference type="InterPro" id="IPR042263">
    <property type="entry name" value="DPH1/DPH2_1"/>
</dbReference>
<dbReference type="Pfam" id="PF01866">
    <property type="entry name" value="Diphthamide_syn"/>
    <property type="match status" value="1"/>
</dbReference>
<feature type="region of interest" description="Disordered" evidence="15">
    <location>
        <begin position="455"/>
        <end position="480"/>
    </location>
</feature>
<name>A0A182VG11_ANOME</name>
<evidence type="ECO:0000256" key="10">
    <source>
        <dbReference type="ARBA" id="ARBA00023014"/>
    </source>
</evidence>
<dbReference type="Gene3D" id="3.40.50.11860">
    <property type="entry name" value="Diphthamide synthesis DPH1/DPH2 domain 3"/>
    <property type="match status" value="1"/>
</dbReference>
<keyword evidence="8" id="KW-0479">Metal-binding</keyword>
<dbReference type="InterPro" id="IPR016435">
    <property type="entry name" value="DPH1/DPH2"/>
</dbReference>
<comment type="cofactor">
    <cofactor evidence="1">
        <name>[4Fe-4S] cluster</name>
        <dbReference type="ChEBI" id="CHEBI:49883"/>
    </cofactor>
</comment>
<dbReference type="InterPro" id="IPR042265">
    <property type="entry name" value="DPH1/DPH2_3"/>
</dbReference>
<dbReference type="InterPro" id="IPR042264">
    <property type="entry name" value="DPH1/DPH2_2"/>
</dbReference>
<evidence type="ECO:0000256" key="7">
    <source>
        <dbReference type="ARBA" id="ARBA00022691"/>
    </source>
</evidence>
<comment type="catalytic activity">
    <reaction evidence="14">
        <text>L-histidyl-[translation elongation factor 2] + S-adenosyl-L-methionine = 2-[(3S)-amino-3-carboxypropyl]-L-histidyl-[translation elongation factor 2] + S-methyl-5'-thioadenosine + H(+)</text>
        <dbReference type="Rhea" id="RHEA:36783"/>
        <dbReference type="Rhea" id="RHEA-COMP:9748"/>
        <dbReference type="Rhea" id="RHEA-COMP:9749"/>
        <dbReference type="ChEBI" id="CHEBI:15378"/>
        <dbReference type="ChEBI" id="CHEBI:17509"/>
        <dbReference type="ChEBI" id="CHEBI:29979"/>
        <dbReference type="ChEBI" id="CHEBI:59789"/>
        <dbReference type="ChEBI" id="CHEBI:73995"/>
        <dbReference type="EC" id="2.5.1.108"/>
    </reaction>
</comment>
<dbReference type="EC" id="2.5.1.108" evidence="4"/>
<evidence type="ECO:0000256" key="4">
    <source>
        <dbReference type="ARBA" id="ARBA00012221"/>
    </source>
</evidence>
<comment type="pathway">
    <text evidence="2">Protein modification; peptidyl-diphthamide biosynthesis.</text>
</comment>
<keyword evidence="17" id="KW-1185">Reference proteome</keyword>
<keyword evidence="10" id="KW-0411">Iron-sulfur</keyword>
<organism evidence="16 17">
    <name type="scientific">Anopheles merus</name>
    <name type="common">Mosquito</name>
    <dbReference type="NCBI Taxonomy" id="30066"/>
    <lineage>
        <taxon>Eukaryota</taxon>
        <taxon>Metazoa</taxon>
        <taxon>Ecdysozoa</taxon>
        <taxon>Arthropoda</taxon>
        <taxon>Hexapoda</taxon>
        <taxon>Insecta</taxon>
        <taxon>Pterygota</taxon>
        <taxon>Neoptera</taxon>
        <taxon>Endopterygota</taxon>
        <taxon>Diptera</taxon>
        <taxon>Nematocera</taxon>
        <taxon>Culicoidea</taxon>
        <taxon>Culicidae</taxon>
        <taxon>Anophelinae</taxon>
        <taxon>Anopheles</taxon>
    </lineage>
</organism>
<keyword evidence="6" id="KW-0808">Transferase</keyword>
<keyword evidence="9" id="KW-0408">Iron</keyword>
<protein>
    <recommendedName>
        <fullName evidence="5">2-(3-amino-3-carboxypropyl)histidine synthase subunit 1</fullName>
        <ecNumber evidence="4">2.5.1.108</ecNumber>
    </recommendedName>
    <alternativeName>
        <fullName evidence="12">Diphthamide biosynthesis protein 1</fullName>
    </alternativeName>
    <alternativeName>
        <fullName evidence="13">Diphtheria toxin resistance protein 1</fullName>
    </alternativeName>
    <alternativeName>
        <fullName evidence="11">S-adenosyl-L-methionine:L-histidine 3-amino-3-carboxypropyltransferase 1</fullName>
    </alternativeName>
</protein>
<dbReference type="FunFam" id="3.40.50.11840:FF:000001">
    <property type="entry name" value="2-(3-amino-3-carboxypropyl)histidine synthase subunit 1"/>
    <property type="match status" value="1"/>
</dbReference>
<feature type="compositionally biased region" description="Low complexity" evidence="15">
    <location>
        <begin position="464"/>
        <end position="480"/>
    </location>
</feature>
<evidence type="ECO:0000256" key="5">
    <source>
        <dbReference type="ARBA" id="ARBA00021915"/>
    </source>
</evidence>
<dbReference type="PANTHER" id="PTHR10762">
    <property type="entry name" value="DIPHTHAMIDE BIOSYNTHESIS PROTEIN"/>
    <property type="match status" value="1"/>
</dbReference>
<dbReference type="VEuPathDB" id="VectorBase:AMEM014360"/>
<evidence type="ECO:0000313" key="17">
    <source>
        <dbReference type="Proteomes" id="UP000075903"/>
    </source>
</evidence>
<dbReference type="SFLD" id="SFLDS00032">
    <property type="entry name" value="Radical_SAM_3-amino-3-carboxyp"/>
    <property type="match status" value="1"/>
</dbReference>
<evidence type="ECO:0000256" key="13">
    <source>
        <dbReference type="ARBA" id="ARBA00032789"/>
    </source>
</evidence>
<dbReference type="AlphaFoldDB" id="A0A182VG11"/>
<dbReference type="VEuPathDB" id="VectorBase:AMEM21_015997"/>
<sequence length="480" mass="53374">MAAAQVEQQLPLPSDATKIVKAKPARKVFKGASRVVNKIPASLLSDPELNEAIAALPANYNFEVHKTIWRVRETKAQRVALQMPEGLLMFSLVLSDIIERFTEADTVIMGDVTYGACCVDDFTAKALGADLLVHYGHSCLIPIDQTTGIKVLYVFVDIKIDTLHFVESVKRNFPRDRPLAFVSTIQFVATLHAAARELREADGYDVLIPQSKPLSPGEILGCTAPRLQAGGGTEQSSAAAAPRTLIYLGDGRFHLEAAMIANPALEAYKYDPYEKKFTRELYDHEAMRRNRKRAIDEARDARRFGLILGTLGRQGSTKVLEHLERRLKHHGRDAVIILLSEIFPTKLARMEHIDAFVQVACPRLSIDWGTAFPKPLLTPYELSVALGDAEWNIPECTAATEEKPKPAPNLEVAYPMDFYANASLGEWTPNFKKLDICENSTGGCCGRCKDEKDREQKAGKENVSQQQQKQKQLSLSVEEE</sequence>
<evidence type="ECO:0000256" key="14">
    <source>
        <dbReference type="ARBA" id="ARBA00048403"/>
    </source>
</evidence>
<evidence type="ECO:0000256" key="3">
    <source>
        <dbReference type="ARBA" id="ARBA00010173"/>
    </source>
</evidence>
<dbReference type="GO" id="GO:0090560">
    <property type="term" value="F:2-(3-amino-3-carboxypropyl)histidine synthase activity"/>
    <property type="evidence" value="ECO:0007669"/>
    <property type="project" value="UniProtKB-EC"/>
</dbReference>
<proteinExistence type="inferred from homology"/>
<reference evidence="16" key="1">
    <citation type="submission" date="2020-05" db="UniProtKB">
        <authorList>
            <consortium name="EnsemblMetazoa"/>
        </authorList>
    </citation>
    <scope>IDENTIFICATION</scope>
    <source>
        <strain evidence="16">MAF</strain>
    </source>
</reference>
<dbReference type="PANTHER" id="PTHR10762:SF1">
    <property type="entry name" value="2-(3-AMINO-3-CARBOXYPROPYL)HISTIDINE SYNTHASE SUBUNIT 1"/>
    <property type="match status" value="1"/>
</dbReference>
<keyword evidence="7" id="KW-0949">S-adenosyl-L-methionine</keyword>
<dbReference type="FunFam" id="3.40.50.11860:FF:000002">
    <property type="entry name" value="2-(3-amino-3-carboxypropyl)histidine synthase subunit 1"/>
    <property type="match status" value="1"/>
</dbReference>
<dbReference type="FunFam" id="3.40.50.11850:FF:000001">
    <property type="entry name" value="2-(3-amino-3-carboxypropyl)histidine synthase subunit 1"/>
    <property type="match status" value="1"/>
</dbReference>
<dbReference type="UniPathway" id="UPA00559"/>
<evidence type="ECO:0000256" key="15">
    <source>
        <dbReference type="SAM" id="MobiDB-lite"/>
    </source>
</evidence>
<evidence type="ECO:0000256" key="2">
    <source>
        <dbReference type="ARBA" id="ARBA00005156"/>
    </source>
</evidence>
<dbReference type="GO" id="GO:0046872">
    <property type="term" value="F:metal ion binding"/>
    <property type="evidence" value="ECO:0007669"/>
    <property type="project" value="UniProtKB-KW"/>
</dbReference>
<dbReference type="GO" id="GO:0017183">
    <property type="term" value="P:protein histidyl modification to diphthamide"/>
    <property type="evidence" value="ECO:0007669"/>
    <property type="project" value="UniProtKB-UniPathway"/>
</dbReference>
<evidence type="ECO:0000256" key="12">
    <source>
        <dbReference type="ARBA" id="ARBA00032574"/>
    </source>
</evidence>
<dbReference type="GO" id="GO:0051536">
    <property type="term" value="F:iron-sulfur cluster binding"/>
    <property type="evidence" value="ECO:0007669"/>
    <property type="project" value="UniProtKB-KW"/>
</dbReference>
<dbReference type="EnsemblMetazoa" id="AMEM014360-RA">
    <property type="protein sequence ID" value="AMEM014360-PA"/>
    <property type="gene ID" value="AMEM014360"/>
</dbReference>
<dbReference type="Gene3D" id="3.40.50.11840">
    <property type="entry name" value="Diphthamide synthesis DPH1/DPH2 domain 1"/>
    <property type="match status" value="1"/>
</dbReference>
<dbReference type="Proteomes" id="UP000075903">
    <property type="component" value="Unassembled WGS sequence"/>
</dbReference>
<evidence type="ECO:0000256" key="8">
    <source>
        <dbReference type="ARBA" id="ARBA00022723"/>
    </source>
</evidence>
<evidence type="ECO:0000256" key="9">
    <source>
        <dbReference type="ARBA" id="ARBA00023004"/>
    </source>
</evidence>
<evidence type="ECO:0000256" key="1">
    <source>
        <dbReference type="ARBA" id="ARBA00001966"/>
    </source>
</evidence>
<evidence type="ECO:0000256" key="6">
    <source>
        <dbReference type="ARBA" id="ARBA00022679"/>
    </source>
</evidence>
<dbReference type="NCBIfam" id="TIGR00322">
    <property type="entry name" value="diphth2_R"/>
    <property type="match status" value="1"/>
</dbReference>
<dbReference type="SFLD" id="SFLDG01121">
    <property type="entry name" value="Diphthamide_biosynthesis"/>
    <property type="match status" value="1"/>
</dbReference>
<comment type="similarity">
    <text evidence="3">Belongs to the DPH1/DPH2 family. DPH1 subfamily.</text>
</comment>
<dbReference type="STRING" id="30066.A0A182VG11"/>
<evidence type="ECO:0000256" key="11">
    <source>
        <dbReference type="ARBA" id="ARBA00031690"/>
    </source>
</evidence>